<dbReference type="InterPro" id="IPR000276">
    <property type="entry name" value="GPCR_Rhodpsn"/>
</dbReference>
<keyword evidence="3 7" id="KW-1133">Transmembrane helix</keyword>
<dbReference type="InterPro" id="IPR052954">
    <property type="entry name" value="GPCR-Ligand_Int"/>
</dbReference>
<dbReference type="InterPro" id="IPR017452">
    <property type="entry name" value="GPCR_Rhodpsn_7TM"/>
</dbReference>
<feature type="transmembrane region" description="Helical" evidence="7">
    <location>
        <begin position="423"/>
        <end position="446"/>
    </location>
</feature>
<dbReference type="PANTHER" id="PTHR46641">
    <property type="entry name" value="FMRFAMIDE RECEPTOR-RELATED"/>
    <property type="match status" value="1"/>
</dbReference>
<dbReference type="Pfam" id="PF00001">
    <property type="entry name" value="7tm_1"/>
    <property type="match status" value="1"/>
</dbReference>
<evidence type="ECO:0000256" key="3">
    <source>
        <dbReference type="ARBA" id="ARBA00022989"/>
    </source>
</evidence>
<dbReference type="PROSITE" id="PS00237">
    <property type="entry name" value="G_PROTEIN_RECEP_F1_1"/>
    <property type="match status" value="1"/>
</dbReference>
<dbReference type="PRINTS" id="PR00237">
    <property type="entry name" value="GPCRRHODOPSN"/>
</dbReference>
<comment type="subcellular location">
    <subcellularLocation>
        <location evidence="1">Membrane</location>
    </subcellularLocation>
</comment>
<keyword evidence="5" id="KW-0807">Transducer</keyword>
<keyword evidence="5" id="KW-0675">Receptor</keyword>
<gene>
    <name evidence="9" type="ORF">OFUS_LOCUS19273</name>
</gene>
<feature type="compositionally biased region" description="Basic and acidic residues" evidence="6">
    <location>
        <begin position="88"/>
        <end position="97"/>
    </location>
</feature>
<feature type="compositionally biased region" description="Polar residues" evidence="6">
    <location>
        <begin position="98"/>
        <end position="120"/>
    </location>
</feature>
<reference evidence="9" key="1">
    <citation type="submission" date="2022-03" db="EMBL/GenBank/DDBJ databases">
        <authorList>
            <person name="Martin C."/>
        </authorList>
    </citation>
    <scope>NUCLEOTIDE SEQUENCE</scope>
</reference>
<evidence type="ECO:0000256" key="8">
    <source>
        <dbReference type="SAM" id="SignalP"/>
    </source>
</evidence>
<dbReference type="AlphaFoldDB" id="A0A8J1U5N1"/>
<dbReference type="PROSITE" id="PS50262">
    <property type="entry name" value="G_PROTEIN_RECEP_F1_2"/>
    <property type="match status" value="1"/>
</dbReference>
<evidence type="ECO:0000256" key="6">
    <source>
        <dbReference type="SAM" id="MobiDB-lite"/>
    </source>
</evidence>
<accession>A0A8J1U5N1</accession>
<feature type="transmembrane region" description="Helical" evidence="7">
    <location>
        <begin position="267"/>
        <end position="287"/>
    </location>
</feature>
<feature type="transmembrane region" description="Helical" evidence="7">
    <location>
        <begin position="143"/>
        <end position="166"/>
    </location>
</feature>
<evidence type="ECO:0000313" key="9">
    <source>
        <dbReference type="EMBL" id="CAH1794603.1"/>
    </source>
</evidence>
<keyword evidence="5" id="KW-0297">G-protein coupled receptor</keyword>
<evidence type="ECO:0000256" key="7">
    <source>
        <dbReference type="SAM" id="Phobius"/>
    </source>
</evidence>
<feature type="transmembrane region" description="Helical" evidence="7">
    <location>
        <begin position="178"/>
        <end position="203"/>
    </location>
</feature>
<name>A0A8J1U5N1_OWEFU</name>
<protein>
    <submittedName>
        <fullName evidence="9">Uncharacterized protein</fullName>
    </submittedName>
</protein>
<keyword evidence="2 5" id="KW-0812">Transmembrane</keyword>
<dbReference type="GO" id="GO:0004930">
    <property type="term" value="F:G protein-coupled receptor activity"/>
    <property type="evidence" value="ECO:0007669"/>
    <property type="project" value="UniProtKB-KW"/>
</dbReference>
<feature type="chain" id="PRO_5043322006" evidence="8">
    <location>
        <begin position="26"/>
        <end position="489"/>
    </location>
</feature>
<feature type="transmembrane region" description="Helical" evidence="7">
    <location>
        <begin position="380"/>
        <end position="403"/>
    </location>
</feature>
<evidence type="ECO:0000256" key="4">
    <source>
        <dbReference type="ARBA" id="ARBA00023136"/>
    </source>
</evidence>
<organism evidence="9 10">
    <name type="scientific">Owenia fusiformis</name>
    <name type="common">Polychaete worm</name>
    <dbReference type="NCBI Taxonomy" id="6347"/>
    <lineage>
        <taxon>Eukaryota</taxon>
        <taxon>Metazoa</taxon>
        <taxon>Spiralia</taxon>
        <taxon>Lophotrochozoa</taxon>
        <taxon>Annelida</taxon>
        <taxon>Polychaeta</taxon>
        <taxon>Sedentaria</taxon>
        <taxon>Canalipalpata</taxon>
        <taxon>Sabellida</taxon>
        <taxon>Oweniida</taxon>
        <taxon>Oweniidae</taxon>
        <taxon>Owenia</taxon>
    </lineage>
</organism>
<evidence type="ECO:0000256" key="5">
    <source>
        <dbReference type="RuleBase" id="RU000688"/>
    </source>
</evidence>
<feature type="signal peptide" evidence="8">
    <location>
        <begin position="1"/>
        <end position="25"/>
    </location>
</feature>
<dbReference type="Gene3D" id="1.20.1070.10">
    <property type="entry name" value="Rhodopsin 7-helix transmembrane proteins"/>
    <property type="match status" value="1"/>
</dbReference>
<feature type="transmembrane region" description="Helical" evidence="7">
    <location>
        <begin position="324"/>
        <end position="347"/>
    </location>
</feature>
<feature type="region of interest" description="Disordered" evidence="6">
    <location>
        <begin position="76"/>
        <end position="120"/>
    </location>
</feature>
<evidence type="ECO:0000256" key="1">
    <source>
        <dbReference type="ARBA" id="ARBA00004370"/>
    </source>
</evidence>
<comment type="caution">
    <text evidence="9">The sequence shown here is derived from an EMBL/GenBank/DDBJ whole genome shotgun (WGS) entry which is preliminary data.</text>
</comment>
<sequence length="489" mass="55330">MENILKATLWLLGIVAIWEIDCIKATSKNQTANQISTTLYSKSIIMFSESTTQKDLQQNSSRTMDMQEFTEETGITKNTSMNAYTDKPAYDQDHNETNGRTPQNGTGSQNVTTDQSTANQRCNEDNDIASLYPKEIAEFARAIMLWLAGIVCIIGVLGNGLSITVLHHDESKGPSTFYLKALAILDLLSCSTYIMFDCVHYIYRYTFLMDKTSEVTHYYERGYTYTGLARIYFMLISSWVVVVMTLDRYIAVCKPLKAARLCTVKRAKISLAVIVIISMIVIVPRAFELTSFMGTHPCTGLPQVSLAWGVLGQNPAYRIAHVMVIYSILMLSFPTIITAIFNAFIIYQLKQQAKNRKSMMSTNAQISKTKVKDGNLTKTLATVSTLYVICFMPLLVFCIWDAFWYFNIWSPKGSSSHRAMSFYFLPIVKLMTIVNSMVNFFVYFFIRDGFRKRLINMVLPQCILAKQQSSNERPTSKSITNVETVVSSL</sequence>
<keyword evidence="4 7" id="KW-0472">Membrane</keyword>
<dbReference type="GO" id="GO:0016020">
    <property type="term" value="C:membrane"/>
    <property type="evidence" value="ECO:0007669"/>
    <property type="project" value="UniProtKB-SubCell"/>
</dbReference>
<evidence type="ECO:0000313" key="10">
    <source>
        <dbReference type="Proteomes" id="UP000749559"/>
    </source>
</evidence>
<dbReference type="SUPFAM" id="SSF81321">
    <property type="entry name" value="Family A G protein-coupled receptor-like"/>
    <property type="match status" value="1"/>
</dbReference>
<dbReference type="OrthoDB" id="6276488at2759"/>
<keyword evidence="10" id="KW-1185">Reference proteome</keyword>
<proteinExistence type="inferred from homology"/>
<dbReference type="Proteomes" id="UP000749559">
    <property type="component" value="Unassembled WGS sequence"/>
</dbReference>
<comment type="similarity">
    <text evidence="5">Belongs to the G-protein coupled receptor 1 family.</text>
</comment>
<dbReference type="EMBL" id="CAIIXF020000009">
    <property type="protein sequence ID" value="CAH1794603.1"/>
    <property type="molecule type" value="Genomic_DNA"/>
</dbReference>
<evidence type="ECO:0000256" key="2">
    <source>
        <dbReference type="ARBA" id="ARBA00022692"/>
    </source>
</evidence>
<keyword evidence="8" id="KW-0732">Signal</keyword>
<dbReference type="PANTHER" id="PTHR46641:SF2">
    <property type="entry name" value="FMRFAMIDE RECEPTOR"/>
    <property type="match status" value="1"/>
</dbReference>
<dbReference type="CDD" id="cd14978">
    <property type="entry name" value="7tmA_FMRFamide_R-like"/>
    <property type="match status" value="1"/>
</dbReference>